<protein>
    <submittedName>
        <fullName evidence="2">Uncharacterized protein</fullName>
    </submittedName>
</protein>
<sequence length="167" mass="18916">MVAAYVEEKQDGGGRQGRGAGWRAAGKGNGTTTSGGGCERNGGSGWRRDDMRQEVITGVNGDYNFFGWRVVGGDYGRRRQEGPTAFEARDSSRRWREGVATTRDGRRGHIEGREVWLVSVRVLRTDSGEERSEKVRVRRSGRTMRRLWDCTRRFPRLSGVDEWFKSI</sequence>
<reference evidence="2" key="2">
    <citation type="submission" date="2021-02" db="EMBL/GenBank/DDBJ databases">
        <authorList>
            <person name="Kimball J.A."/>
            <person name="Haas M.W."/>
            <person name="Macchietto M."/>
            <person name="Kono T."/>
            <person name="Duquette J."/>
            <person name="Shao M."/>
        </authorList>
    </citation>
    <scope>NUCLEOTIDE SEQUENCE</scope>
    <source>
        <tissue evidence="2">Fresh leaf tissue</tissue>
    </source>
</reference>
<evidence type="ECO:0000313" key="3">
    <source>
        <dbReference type="Proteomes" id="UP000729402"/>
    </source>
</evidence>
<dbReference type="AlphaFoldDB" id="A0A8J5WPZ2"/>
<accession>A0A8J5WPZ2</accession>
<dbReference type="EMBL" id="JAAALK010000080">
    <property type="protein sequence ID" value="KAG8095475.1"/>
    <property type="molecule type" value="Genomic_DNA"/>
</dbReference>
<gene>
    <name evidence="2" type="ORF">GUJ93_ZPchr0012g21993</name>
</gene>
<reference evidence="2" key="1">
    <citation type="journal article" date="2021" name="bioRxiv">
        <title>Whole Genome Assembly and Annotation of Northern Wild Rice, Zizania palustris L., Supports a Whole Genome Duplication in the Zizania Genus.</title>
        <authorList>
            <person name="Haas M."/>
            <person name="Kono T."/>
            <person name="Macchietto M."/>
            <person name="Millas R."/>
            <person name="McGilp L."/>
            <person name="Shao M."/>
            <person name="Duquette J."/>
            <person name="Hirsch C.N."/>
            <person name="Kimball J."/>
        </authorList>
    </citation>
    <scope>NUCLEOTIDE SEQUENCE</scope>
    <source>
        <tissue evidence="2">Fresh leaf tissue</tissue>
    </source>
</reference>
<name>A0A8J5WPZ2_ZIZPA</name>
<comment type="caution">
    <text evidence="2">The sequence shown here is derived from an EMBL/GenBank/DDBJ whole genome shotgun (WGS) entry which is preliminary data.</text>
</comment>
<evidence type="ECO:0000313" key="2">
    <source>
        <dbReference type="EMBL" id="KAG8095475.1"/>
    </source>
</evidence>
<dbReference type="Proteomes" id="UP000729402">
    <property type="component" value="Unassembled WGS sequence"/>
</dbReference>
<feature type="compositionally biased region" description="Basic and acidic residues" evidence="1">
    <location>
        <begin position="1"/>
        <end position="12"/>
    </location>
</feature>
<keyword evidence="3" id="KW-1185">Reference proteome</keyword>
<evidence type="ECO:0000256" key="1">
    <source>
        <dbReference type="SAM" id="MobiDB-lite"/>
    </source>
</evidence>
<organism evidence="2 3">
    <name type="scientific">Zizania palustris</name>
    <name type="common">Northern wild rice</name>
    <dbReference type="NCBI Taxonomy" id="103762"/>
    <lineage>
        <taxon>Eukaryota</taxon>
        <taxon>Viridiplantae</taxon>
        <taxon>Streptophyta</taxon>
        <taxon>Embryophyta</taxon>
        <taxon>Tracheophyta</taxon>
        <taxon>Spermatophyta</taxon>
        <taxon>Magnoliopsida</taxon>
        <taxon>Liliopsida</taxon>
        <taxon>Poales</taxon>
        <taxon>Poaceae</taxon>
        <taxon>BOP clade</taxon>
        <taxon>Oryzoideae</taxon>
        <taxon>Oryzeae</taxon>
        <taxon>Zizaniinae</taxon>
        <taxon>Zizania</taxon>
    </lineage>
</organism>
<feature type="region of interest" description="Disordered" evidence="1">
    <location>
        <begin position="1"/>
        <end position="49"/>
    </location>
</feature>
<proteinExistence type="predicted"/>
<feature type="compositionally biased region" description="Gly residues" evidence="1">
    <location>
        <begin position="27"/>
        <end position="45"/>
    </location>
</feature>